<evidence type="ECO:0000256" key="2">
    <source>
        <dbReference type="ARBA" id="ARBA00011245"/>
    </source>
</evidence>
<evidence type="ECO:0000256" key="1">
    <source>
        <dbReference type="ARBA" id="ARBA00001913"/>
    </source>
</evidence>
<evidence type="ECO:0000313" key="6">
    <source>
        <dbReference type="Proteomes" id="UP000285503"/>
    </source>
</evidence>
<dbReference type="EMBL" id="QRNE01000249">
    <property type="protein sequence ID" value="RHK17726.1"/>
    <property type="molecule type" value="Genomic_DNA"/>
</dbReference>
<sequence>MTGCSSTSTVSEDLIPTDYVNPFIGASTSVGAAGVYHGLGKTFPGATTPYGMVQVSPNTITGGDNGSGYSDEHNTIEGFAFTQMSGVGWFGDLGNFLVMPTTGELYKVAGKENNDSIKGYRSVYNKVTRSVYNKVTE</sequence>
<dbReference type="InterPro" id="IPR014718">
    <property type="entry name" value="GH-type_carb-bd"/>
</dbReference>
<feature type="non-terminal residue" evidence="5">
    <location>
        <position position="137"/>
    </location>
</feature>
<name>A0A415FD29_9BACE</name>
<proteinExistence type="predicted"/>
<keyword evidence="3" id="KW-0106">Calcium</keyword>
<dbReference type="AlphaFoldDB" id="A0A415FD29"/>
<dbReference type="InterPro" id="IPR041371">
    <property type="entry name" value="GH92_N"/>
</dbReference>
<comment type="caution">
    <text evidence="5">The sequence shown here is derived from an EMBL/GenBank/DDBJ whole genome shotgun (WGS) entry which is preliminary data.</text>
</comment>
<dbReference type="PANTHER" id="PTHR12143">
    <property type="entry name" value="PEPTIDE N-GLYCANASE PNGASE -RELATED"/>
    <property type="match status" value="1"/>
</dbReference>
<reference evidence="5 6" key="1">
    <citation type="submission" date="2018-08" db="EMBL/GenBank/DDBJ databases">
        <title>A genome reference for cultivated species of the human gut microbiota.</title>
        <authorList>
            <person name="Zou Y."/>
            <person name="Xue W."/>
            <person name="Luo G."/>
        </authorList>
    </citation>
    <scope>NUCLEOTIDE SEQUENCE [LARGE SCALE GENOMIC DNA]</scope>
    <source>
        <strain evidence="5 6">AF46-11NS</strain>
    </source>
</reference>
<comment type="subunit">
    <text evidence="2">Monomer.</text>
</comment>
<dbReference type="GO" id="GO:0000224">
    <property type="term" value="F:peptide-N4-(N-acetyl-beta-glucosaminyl)asparagine amidase activity"/>
    <property type="evidence" value="ECO:0007669"/>
    <property type="project" value="TreeGrafter"/>
</dbReference>
<accession>A0A415FD29</accession>
<dbReference type="Gene3D" id="2.70.98.10">
    <property type="match status" value="1"/>
</dbReference>
<protein>
    <submittedName>
        <fullName evidence="5">Glycoside hydrolase family 92 protein</fullName>
    </submittedName>
</protein>
<evidence type="ECO:0000313" key="5">
    <source>
        <dbReference type="EMBL" id="RHK17726.1"/>
    </source>
</evidence>
<evidence type="ECO:0000259" key="4">
    <source>
        <dbReference type="Pfam" id="PF17678"/>
    </source>
</evidence>
<keyword evidence="5" id="KW-0378">Hydrolase</keyword>
<dbReference type="GO" id="GO:0030246">
    <property type="term" value="F:carbohydrate binding"/>
    <property type="evidence" value="ECO:0007669"/>
    <property type="project" value="InterPro"/>
</dbReference>
<dbReference type="PANTHER" id="PTHR12143:SF39">
    <property type="entry name" value="SECRETED PROTEIN"/>
    <property type="match status" value="1"/>
</dbReference>
<dbReference type="Pfam" id="PF17678">
    <property type="entry name" value="Glyco_hydro_92N"/>
    <property type="match status" value="1"/>
</dbReference>
<gene>
    <name evidence="5" type="ORF">DW075_24010</name>
</gene>
<dbReference type="InterPro" id="IPR050883">
    <property type="entry name" value="PNGase"/>
</dbReference>
<dbReference type="Proteomes" id="UP000285503">
    <property type="component" value="Unassembled WGS sequence"/>
</dbReference>
<dbReference type="GO" id="GO:0006516">
    <property type="term" value="P:glycoprotein catabolic process"/>
    <property type="evidence" value="ECO:0007669"/>
    <property type="project" value="TreeGrafter"/>
</dbReference>
<comment type="cofactor">
    <cofactor evidence="1">
        <name>Ca(2+)</name>
        <dbReference type="ChEBI" id="CHEBI:29108"/>
    </cofactor>
</comment>
<feature type="domain" description="Glycosyl hydrolase family 92 N-terminal" evidence="4">
    <location>
        <begin position="19"/>
        <end position="126"/>
    </location>
</feature>
<organism evidence="5 6">
    <name type="scientific">Bacteroides xylanisolvens</name>
    <dbReference type="NCBI Taxonomy" id="371601"/>
    <lineage>
        <taxon>Bacteria</taxon>
        <taxon>Pseudomonadati</taxon>
        <taxon>Bacteroidota</taxon>
        <taxon>Bacteroidia</taxon>
        <taxon>Bacteroidales</taxon>
        <taxon>Bacteroidaceae</taxon>
        <taxon>Bacteroides</taxon>
    </lineage>
</organism>
<dbReference type="GO" id="GO:0005829">
    <property type="term" value="C:cytosol"/>
    <property type="evidence" value="ECO:0007669"/>
    <property type="project" value="TreeGrafter"/>
</dbReference>
<evidence type="ECO:0000256" key="3">
    <source>
        <dbReference type="ARBA" id="ARBA00022837"/>
    </source>
</evidence>